<proteinExistence type="predicted"/>
<reference evidence="2 3" key="1">
    <citation type="submission" date="2021-05" db="EMBL/GenBank/DDBJ databases">
        <title>Description of Cellulomonas sp. DKR-3 sp. nov.</title>
        <authorList>
            <person name="Dahal R.H."/>
            <person name="Chaudhary D.K."/>
        </authorList>
    </citation>
    <scope>NUCLEOTIDE SEQUENCE [LARGE SCALE GENOMIC DNA]</scope>
    <source>
        <strain evidence="2 3">DKR-3</strain>
    </source>
</reference>
<protein>
    <submittedName>
        <fullName evidence="2">CHAT domain-containing protein</fullName>
    </submittedName>
</protein>
<sequence length="875" mass="92048">MTSAPGPAGTGPSTSGDLTPRLERLAVEVACAEADNAEGHPAQARRRLVAALATLDRLDDGSLDDVLVVRIRARALMELAKCEFETRGGPQAALARLDALVAAGADRSWPGVVPATAGVRGLLALRAGRHEEALAALDAAVAEVEAADPVDGCRALLNRGTLHLDRQDVEAARADYEECARRAREAGFDLLVFKAEHNLGYVHARAGRLPEALASMEAAARTLPGPERPTALRDRSEVLLEAGLVGVADATLARAAEMFAAEGMPREVAECELGRAECALLRGDASAARRWAASARRRFQRRGDEAWVVRAALLALQADAAVSARLEGRAARTAWAGVARRAAEVEELCRATGRPTWQRQAAYLRIEADVARGTGPDPQRVLAGLGVVGADEALTARLHGRRVRALLAVAAGQPERAAHHVRAGQRDLALHRSRFGSLDLRTAGAVHGVALADLDMRLALSTGRPEPVLEAAERVRAVMGGAPRLRPPADPRTAELLAELRRLVEGSRPVTARPQADPERMRLMAEAKRLKLEILSRSWHEPGRARDEREGRAHEARATLARRPGSVLLDVIEHRGELLAVRMDEQGALLHDLGGAPPVAELVRRVHADLEVVANPLVPAELRAVAQRSLEAALTGLDGALAPALQAVGELVVVAGGWLGVLPWSLLPSRRGLPTVVAPSVHHWMRYAGSGLPATPVTAAAGPGLTHADDEAARVAGLWPGGQALVGEEASVARITAALTTPGIVHLAAHGRHEQDNPLFSSLRLADGPLFAHELDTGGTVPDLVVLSSCEVGRATIRAGGESLGLASVLLRTGVPCVVAAIAPLPDETALRVMTDVHEQLRSGVPVAPAVAGACARDLETTGVHVPLVCLGAPA</sequence>
<dbReference type="SMART" id="SM00028">
    <property type="entry name" value="TPR"/>
    <property type="match status" value="3"/>
</dbReference>
<dbReference type="EMBL" id="JAHBOH010000001">
    <property type="protein sequence ID" value="MBT0994294.1"/>
    <property type="molecule type" value="Genomic_DNA"/>
</dbReference>
<dbReference type="RefSeq" id="WP_214349156.1">
    <property type="nucleotide sequence ID" value="NZ_JAHBOH010000001.1"/>
</dbReference>
<dbReference type="InterPro" id="IPR011990">
    <property type="entry name" value="TPR-like_helical_dom_sf"/>
</dbReference>
<dbReference type="Pfam" id="PF12770">
    <property type="entry name" value="CHAT"/>
    <property type="match status" value="1"/>
</dbReference>
<name>A0ABS5TYR6_9CELL</name>
<organism evidence="2 3">
    <name type="scientific">Cellulomonas fulva</name>
    <dbReference type="NCBI Taxonomy" id="2835530"/>
    <lineage>
        <taxon>Bacteria</taxon>
        <taxon>Bacillati</taxon>
        <taxon>Actinomycetota</taxon>
        <taxon>Actinomycetes</taxon>
        <taxon>Micrococcales</taxon>
        <taxon>Cellulomonadaceae</taxon>
        <taxon>Cellulomonas</taxon>
    </lineage>
</organism>
<evidence type="ECO:0000313" key="2">
    <source>
        <dbReference type="EMBL" id="MBT0994294.1"/>
    </source>
</evidence>
<accession>A0ABS5TYR6</accession>
<dbReference type="InterPro" id="IPR024983">
    <property type="entry name" value="CHAT_dom"/>
</dbReference>
<comment type="caution">
    <text evidence="2">The sequence shown here is derived from an EMBL/GenBank/DDBJ whole genome shotgun (WGS) entry which is preliminary data.</text>
</comment>
<evidence type="ECO:0000313" key="3">
    <source>
        <dbReference type="Proteomes" id="UP000722125"/>
    </source>
</evidence>
<dbReference type="SUPFAM" id="SSF48452">
    <property type="entry name" value="TPR-like"/>
    <property type="match status" value="1"/>
</dbReference>
<dbReference type="Gene3D" id="1.25.40.10">
    <property type="entry name" value="Tetratricopeptide repeat domain"/>
    <property type="match status" value="2"/>
</dbReference>
<gene>
    <name evidence="2" type="ORF">KIN34_08355</name>
</gene>
<keyword evidence="3" id="KW-1185">Reference proteome</keyword>
<dbReference type="InterPro" id="IPR019734">
    <property type="entry name" value="TPR_rpt"/>
</dbReference>
<feature type="domain" description="CHAT" evidence="1">
    <location>
        <begin position="641"/>
        <end position="854"/>
    </location>
</feature>
<evidence type="ECO:0000259" key="1">
    <source>
        <dbReference type="Pfam" id="PF12770"/>
    </source>
</evidence>
<dbReference type="Proteomes" id="UP000722125">
    <property type="component" value="Unassembled WGS sequence"/>
</dbReference>